<protein>
    <submittedName>
        <fullName evidence="2">Uncharacterized protein</fullName>
    </submittedName>
</protein>
<feature type="compositionally biased region" description="Low complexity" evidence="1">
    <location>
        <begin position="165"/>
        <end position="179"/>
    </location>
</feature>
<reference evidence="2" key="1">
    <citation type="submission" date="2021-01" db="EMBL/GenBank/DDBJ databases">
        <authorList>
            <person name="Corre E."/>
            <person name="Pelletier E."/>
            <person name="Niang G."/>
            <person name="Scheremetjew M."/>
            <person name="Finn R."/>
            <person name="Kale V."/>
            <person name="Holt S."/>
            <person name="Cochrane G."/>
            <person name="Meng A."/>
            <person name="Brown T."/>
            <person name="Cohen L."/>
        </authorList>
    </citation>
    <scope>NUCLEOTIDE SEQUENCE</scope>
    <source>
        <strain evidence="2">CCMP3346</strain>
    </source>
</reference>
<name>A0A7S1PAB7_9ALVE</name>
<evidence type="ECO:0000313" key="2">
    <source>
        <dbReference type="EMBL" id="CAD9071159.1"/>
    </source>
</evidence>
<evidence type="ECO:0000256" key="1">
    <source>
        <dbReference type="SAM" id="MobiDB-lite"/>
    </source>
</evidence>
<gene>
    <name evidence="2" type="ORF">VBRA1451_LOCUS26242</name>
</gene>
<dbReference type="EMBL" id="HBGB01044557">
    <property type="protein sequence ID" value="CAD9071159.1"/>
    <property type="molecule type" value="Transcribed_RNA"/>
</dbReference>
<accession>A0A7S1PAB7</accession>
<organism evidence="2">
    <name type="scientific">Vitrella brassicaformis</name>
    <dbReference type="NCBI Taxonomy" id="1169539"/>
    <lineage>
        <taxon>Eukaryota</taxon>
        <taxon>Sar</taxon>
        <taxon>Alveolata</taxon>
        <taxon>Colpodellida</taxon>
        <taxon>Vitrellaceae</taxon>
        <taxon>Vitrella</taxon>
    </lineage>
</organism>
<feature type="region of interest" description="Disordered" evidence="1">
    <location>
        <begin position="162"/>
        <end position="187"/>
    </location>
</feature>
<proteinExistence type="predicted"/>
<sequence length="187" mass="21115">MRWGVGGCCLWVCVCSQSRDGEWIVRCMMHTHGTRQTRTGGVTDVTMYSCSHSRHMQCYIEFYDVVRDASLEPADGRLDDATDTETIDGRLADARDDRLVRGAATLSDTALLSPLDHRRRDSSTSSALLAGSDLLSERNRSLIIQSGTSTPFSNMRVRSRPYTIKQQQTQQQSSKMTRMMKIDSRKR</sequence>
<dbReference type="AlphaFoldDB" id="A0A7S1PAB7"/>